<comment type="function">
    <text evidence="9">O-acyltransferase that catalyzes D-alanylation of both teichoic acid and lipoteichoic acid (LTA). D-alanylation of LTA plays an important role in modulating the properties of the cell wall in Gram-positive bacteria, influencing the net charge of the cell wall. Catalyzes D-alanylation from DltC carrier protein.</text>
</comment>
<keyword evidence="3 9" id="KW-1003">Cell membrane</keyword>
<keyword evidence="8 9" id="KW-0012">Acyltransferase</keyword>
<dbReference type="InterPro" id="IPR024194">
    <property type="entry name" value="Ac/AlaTfrase_AlgI/DltB"/>
</dbReference>
<keyword evidence="5 10" id="KW-0812">Transmembrane</keyword>
<proteinExistence type="inferred from homology"/>
<evidence type="ECO:0000256" key="5">
    <source>
        <dbReference type="ARBA" id="ARBA00022692"/>
    </source>
</evidence>
<comment type="similarity">
    <text evidence="2 9">Belongs to the membrane-bound acyltransferase family.</text>
</comment>
<dbReference type="PANTHER" id="PTHR13285:SF23">
    <property type="entry name" value="TEICHOIC ACID D-ALANYLTRANSFERASE"/>
    <property type="match status" value="1"/>
</dbReference>
<dbReference type="Proteomes" id="UP001549055">
    <property type="component" value="Unassembled WGS sequence"/>
</dbReference>
<feature type="transmembrane region" description="Helical" evidence="10">
    <location>
        <begin position="197"/>
        <end position="217"/>
    </location>
</feature>
<dbReference type="NCBIfam" id="TIGR04091">
    <property type="entry name" value="LTA_dltB"/>
    <property type="match status" value="1"/>
</dbReference>
<comment type="caution">
    <text evidence="11">The sequence shown here is derived from an EMBL/GenBank/DDBJ whole genome shotgun (WGS) entry which is preliminary data.</text>
</comment>
<evidence type="ECO:0000256" key="7">
    <source>
        <dbReference type="ARBA" id="ARBA00023136"/>
    </source>
</evidence>
<comment type="pathway">
    <text evidence="9">Cell wall biogenesis; lipoteichoic acid biosynthesis.</text>
</comment>
<feature type="transmembrane region" description="Helical" evidence="10">
    <location>
        <begin position="323"/>
        <end position="343"/>
    </location>
</feature>
<feature type="transmembrane region" description="Helical" evidence="10">
    <location>
        <begin position="93"/>
        <end position="114"/>
    </location>
</feature>
<dbReference type="EC" id="2.3.1.-" evidence="9"/>
<dbReference type="PANTHER" id="PTHR13285">
    <property type="entry name" value="ACYLTRANSFERASE"/>
    <property type="match status" value="1"/>
</dbReference>
<dbReference type="EMBL" id="JBEPMK010000001">
    <property type="protein sequence ID" value="MET3643518.1"/>
    <property type="molecule type" value="Genomic_DNA"/>
</dbReference>
<evidence type="ECO:0000313" key="11">
    <source>
        <dbReference type="EMBL" id="MET3643518.1"/>
    </source>
</evidence>
<reference evidence="11 12" key="1">
    <citation type="submission" date="2024-06" db="EMBL/GenBank/DDBJ databases">
        <title>Genomic Encyclopedia of Type Strains, Phase IV (KMG-IV): sequencing the most valuable type-strain genomes for metagenomic binning, comparative biology and taxonomic classification.</title>
        <authorList>
            <person name="Goeker M."/>
        </authorList>
    </citation>
    <scope>NUCLEOTIDE SEQUENCE [LARGE SCALE GENOMIC DNA]</scope>
    <source>
        <strain evidence="11 12">DSM 15349</strain>
    </source>
</reference>
<evidence type="ECO:0000256" key="9">
    <source>
        <dbReference type="PIRNR" id="PIRNR016636"/>
    </source>
</evidence>
<feature type="transmembrane region" description="Helical" evidence="10">
    <location>
        <begin position="120"/>
        <end position="138"/>
    </location>
</feature>
<evidence type="ECO:0000256" key="1">
    <source>
        <dbReference type="ARBA" id="ARBA00004651"/>
    </source>
</evidence>
<protein>
    <recommendedName>
        <fullName evidence="9">Teichoic acid D-alanyltransferase</fullName>
        <ecNumber evidence="9">2.3.1.-</ecNumber>
    </recommendedName>
</protein>
<evidence type="ECO:0000256" key="4">
    <source>
        <dbReference type="ARBA" id="ARBA00022679"/>
    </source>
</evidence>
<dbReference type="InterPro" id="IPR004299">
    <property type="entry name" value="MBOAT_fam"/>
</dbReference>
<sequence>MEQFLAQLPHLDAYGNPQYFLYVIIGVLPIFIGLFFKKRFPVYEALFSFVFLLLMLTGKTSDQLVSLVKFMMWQLALIWSYKFYRKKANNSLVFYLWTVLSVLPLAFVKVSPLILEHKSLFGFLGISYITFRTVGMIIEMRDGTLKEFSLWQCLRFLLFFPTFTSGPIDRFKRFDEDYQTIPEREELLNMLEKAVQYLMKGFAYKFILSYILGQVLLSPLREMALQKGGILNLPTIGLMYVFGLDLFFDFAGYTLFALAISNLMGIKSPINFDQPFKSRDLKEFWNRWHMSLSFWFRDFVFMRLVKMLVKHKVFKNRNTTSSVAYLVNMLLMGFWHGVTWYYIAYGLFHGLGLVANDAWLRKKKRINQERKALGLPLLPDNKWTQAAGIFITFHVVMISFLIFSGFLDILWFPKVIK</sequence>
<feature type="transmembrane region" description="Helical" evidence="10">
    <location>
        <begin position="386"/>
        <end position="412"/>
    </location>
</feature>
<keyword evidence="12" id="KW-1185">Reference proteome</keyword>
<dbReference type="InterPro" id="IPR051085">
    <property type="entry name" value="MB_O-acyltransferase"/>
</dbReference>
<keyword evidence="4 9" id="KW-0808">Transferase</keyword>
<evidence type="ECO:0000256" key="8">
    <source>
        <dbReference type="ARBA" id="ARBA00023315"/>
    </source>
</evidence>
<feature type="transmembrane region" description="Helical" evidence="10">
    <location>
        <begin position="238"/>
        <end position="264"/>
    </location>
</feature>
<name>A0ABV2JKY0_9STRE</name>
<dbReference type="PIRSF" id="PIRSF500216">
    <property type="entry name" value="DltB"/>
    <property type="match status" value="1"/>
</dbReference>
<dbReference type="RefSeq" id="WP_354279553.1">
    <property type="nucleotide sequence ID" value="NZ_JBEPMK010000001.1"/>
</dbReference>
<gene>
    <name evidence="11" type="ORF">ABID27_000135</name>
</gene>
<evidence type="ECO:0000256" key="2">
    <source>
        <dbReference type="ARBA" id="ARBA00010323"/>
    </source>
</evidence>
<evidence type="ECO:0000313" key="12">
    <source>
        <dbReference type="Proteomes" id="UP001549055"/>
    </source>
</evidence>
<feature type="transmembrane region" description="Helical" evidence="10">
    <location>
        <begin position="41"/>
        <end position="58"/>
    </location>
</feature>
<dbReference type="Pfam" id="PF03062">
    <property type="entry name" value="MBOAT"/>
    <property type="match status" value="1"/>
</dbReference>
<keyword evidence="7 9" id="KW-0472">Membrane</keyword>
<dbReference type="InterPro" id="IPR024024">
    <property type="entry name" value="DltB"/>
</dbReference>
<feature type="transmembrane region" description="Helical" evidence="10">
    <location>
        <begin position="19"/>
        <end position="36"/>
    </location>
</feature>
<keyword evidence="6 10" id="KW-1133">Transmembrane helix</keyword>
<dbReference type="PIRSF" id="PIRSF016636">
    <property type="entry name" value="AlgI_DltB"/>
    <property type="match status" value="1"/>
</dbReference>
<evidence type="ECO:0000256" key="10">
    <source>
        <dbReference type="SAM" id="Phobius"/>
    </source>
</evidence>
<accession>A0ABV2JKY0</accession>
<organism evidence="11 12">
    <name type="scientific">Streptococcus gallinaceus</name>
    <dbReference type="NCBI Taxonomy" id="165758"/>
    <lineage>
        <taxon>Bacteria</taxon>
        <taxon>Bacillati</taxon>
        <taxon>Bacillota</taxon>
        <taxon>Bacilli</taxon>
        <taxon>Lactobacillales</taxon>
        <taxon>Streptococcaceae</taxon>
        <taxon>Streptococcus</taxon>
    </lineage>
</organism>
<evidence type="ECO:0000256" key="6">
    <source>
        <dbReference type="ARBA" id="ARBA00022989"/>
    </source>
</evidence>
<comment type="subcellular location">
    <subcellularLocation>
        <location evidence="1">Cell membrane</location>
        <topology evidence="1">Multi-pass membrane protein</topology>
    </subcellularLocation>
</comment>
<evidence type="ECO:0000256" key="3">
    <source>
        <dbReference type="ARBA" id="ARBA00022475"/>
    </source>
</evidence>